<evidence type="ECO:0000313" key="3">
    <source>
        <dbReference type="Proteomes" id="UP001220022"/>
    </source>
</evidence>
<dbReference type="EMBL" id="JARHTQ010000004">
    <property type="protein sequence ID" value="MDF2255767.1"/>
    <property type="molecule type" value="Genomic_DNA"/>
</dbReference>
<dbReference type="PANTHER" id="PTHR34310:SF8">
    <property type="entry name" value="CONSERVED PROTEIN"/>
    <property type="match status" value="1"/>
</dbReference>
<dbReference type="InterPro" id="IPR038694">
    <property type="entry name" value="DUF427_sf"/>
</dbReference>
<reference evidence="2 3" key="1">
    <citation type="submission" date="2023-03" db="EMBL/GenBank/DDBJ databases">
        <title>Draft genome sequence of type strain Streptomyces ferralitis JCM 14344.</title>
        <authorList>
            <person name="Klaysubun C."/>
            <person name="Duangmal K."/>
        </authorList>
    </citation>
    <scope>NUCLEOTIDE SEQUENCE [LARGE SCALE GENOMIC DNA]</scope>
    <source>
        <strain evidence="2 3">JCM 14344</strain>
    </source>
</reference>
<organism evidence="2 3">
    <name type="scientific">Streptantibioticus ferralitis</name>
    <dbReference type="NCBI Taxonomy" id="236510"/>
    <lineage>
        <taxon>Bacteria</taxon>
        <taxon>Bacillati</taxon>
        <taxon>Actinomycetota</taxon>
        <taxon>Actinomycetes</taxon>
        <taxon>Kitasatosporales</taxon>
        <taxon>Streptomycetaceae</taxon>
        <taxon>Streptantibioticus</taxon>
    </lineage>
</organism>
<keyword evidence="3" id="KW-1185">Reference proteome</keyword>
<protein>
    <submittedName>
        <fullName evidence="2">DUF427 domain-containing protein</fullName>
    </submittedName>
</protein>
<gene>
    <name evidence="2" type="ORF">P2L57_08525</name>
</gene>
<dbReference type="InterPro" id="IPR007361">
    <property type="entry name" value="DUF427"/>
</dbReference>
<evidence type="ECO:0000259" key="1">
    <source>
        <dbReference type="Pfam" id="PF04248"/>
    </source>
</evidence>
<feature type="domain" description="DUF427" evidence="1">
    <location>
        <begin position="19"/>
        <end position="113"/>
    </location>
</feature>
<accession>A0ABT5YWH4</accession>
<dbReference type="Proteomes" id="UP001220022">
    <property type="component" value="Unassembled WGS sequence"/>
</dbReference>
<proteinExistence type="predicted"/>
<dbReference type="PANTHER" id="PTHR34310">
    <property type="entry name" value="DUF427 DOMAIN PROTEIN (AFU_ORTHOLOGUE AFUA_3G02220)"/>
    <property type="match status" value="1"/>
</dbReference>
<evidence type="ECO:0000313" key="2">
    <source>
        <dbReference type="EMBL" id="MDF2255767.1"/>
    </source>
</evidence>
<name>A0ABT5YWH4_9ACTN</name>
<dbReference type="RefSeq" id="WP_275810832.1">
    <property type="nucleotide sequence ID" value="NZ_BAAANM010000019.1"/>
</dbReference>
<comment type="caution">
    <text evidence="2">The sequence shown here is derived from an EMBL/GenBank/DDBJ whole genome shotgun (WGS) entry which is preliminary data.</text>
</comment>
<dbReference type="Gene3D" id="2.170.150.40">
    <property type="entry name" value="Domain of unknown function (DUF427)"/>
    <property type="match status" value="1"/>
</dbReference>
<dbReference type="Pfam" id="PF04248">
    <property type="entry name" value="NTP_transf_9"/>
    <property type="match status" value="1"/>
</dbReference>
<sequence length="130" mass="14494">MTERVHGHRVAAVPSSQHVRVEIDGRVVAETRRPVLVYETGMKVRYYLPPEDVDLTLFEPTDSHTTCPFKGVASYWTYVGDGERSKAHTDVVWAYQDPIPNVEQIKGHLSFYDTVALVAVEGEAPADPAV</sequence>